<organism evidence="2 3">
    <name type="scientific">Strigamia maritima</name>
    <name type="common">European centipede</name>
    <name type="synonym">Geophilus maritimus</name>
    <dbReference type="NCBI Taxonomy" id="126957"/>
    <lineage>
        <taxon>Eukaryota</taxon>
        <taxon>Metazoa</taxon>
        <taxon>Ecdysozoa</taxon>
        <taxon>Arthropoda</taxon>
        <taxon>Myriapoda</taxon>
        <taxon>Chilopoda</taxon>
        <taxon>Pleurostigmophora</taxon>
        <taxon>Geophilomorpha</taxon>
        <taxon>Linotaeniidae</taxon>
        <taxon>Strigamia</taxon>
    </lineage>
</organism>
<sequence>MGISEDLPPSFTQKPQLRQEDEGNKLLFECSLLAHPLPEIQWYRGDEKLSENSRTVFSDHTDRTAEIYGGSRTR</sequence>
<evidence type="ECO:0000313" key="3">
    <source>
        <dbReference type="Proteomes" id="UP000014500"/>
    </source>
</evidence>
<name>T1IZ98_STRMM</name>
<dbReference type="InterPro" id="IPR007110">
    <property type="entry name" value="Ig-like_dom"/>
</dbReference>
<dbReference type="AlphaFoldDB" id="T1IZ98"/>
<dbReference type="SUPFAM" id="SSF48726">
    <property type="entry name" value="Immunoglobulin"/>
    <property type="match status" value="1"/>
</dbReference>
<proteinExistence type="predicted"/>
<evidence type="ECO:0000259" key="1">
    <source>
        <dbReference type="PROSITE" id="PS50835"/>
    </source>
</evidence>
<accession>T1IZ98</accession>
<dbReference type="InterPro" id="IPR013098">
    <property type="entry name" value="Ig_I-set"/>
</dbReference>
<dbReference type="eggNOG" id="KOG4475">
    <property type="taxonomic scope" value="Eukaryota"/>
</dbReference>
<dbReference type="HOGENOM" id="CLU_2690921_0_0_1"/>
<keyword evidence="3" id="KW-1185">Reference proteome</keyword>
<dbReference type="STRING" id="126957.T1IZ98"/>
<dbReference type="InterPro" id="IPR036179">
    <property type="entry name" value="Ig-like_dom_sf"/>
</dbReference>
<dbReference type="Gene3D" id="2.60.40.10">
    <property type="entry name" value="Immunoglobulins"/>
    <property type="match status" value="1"/>
</dbReference>
<reference evidence="3" key="1">
    <citation type="submission" date="2011-05" db="EMBL/GenBank/DDBJ databases">
        <authorList>
            <person name="Richards S.R."/>
            <person name="Qu J."/>
            <person name="Jiang H."/>
            <person name="Jhangiani S.N."/>
            <person name="Agravi P."/>
            <person name="Goodspeed R."/>
            <person name="Gross S."/>
            <person name="Mandapat C."/>
            <person name="Jackson L."/>
            <person name="Mathew T."/>
            <person name="Pu L."/>
            <person name="Thornton R."/>
            <person name="Saada N."/>
            <person name="Wilczek-Boney K.B."/>
            <person name="Lee S."/>
            <person name="Kovar C."/>
            <person name="Wu Y."/>
            <person name="Scherer S.E."/>
            <person name="Worley K.C."/>
            <person name="Muzny D.M."/>
            <person name="Gibbs R."/>
        </authorList>
    </citation>
    <scope>NUCLEOTIDE SEQUENCE</scope>
    <source>
        <strain evidence="3">Brora</strain>
    </source>
</reference>
<protein>
    <recommendedName>
        <fullName evidence="1">Ig-like domain-containing protein</fullName>
    </recommendedName>
</protein>
<dbReference type="PROSITE" id="PS50835">
    <property type="entry name" value="IG_LIKE"/>
    <property type="match status" value="1"/>
</dbReference>
<dbReference type="PhylomeDB" id="T1IZ98"/>
<dbReference type="EnsemblMetazoa" id="SMAR006571-RA">
    <property type="protein sequence ID" value="SMAR006571-PA"/>
    <property type="gene ID" value="SMAR006571"/>
</dbReference>
<feature type="domain" description="Ig-like" evidence="1">
    <location>
        <begin position="9"/>
        <end position="44"/>
    </location>
</feature>
<dbReference type="EMBL" id="AFFK01020417">
    <property type="status" value="NOT_ANNOTATED_CDS"/>
    <property type="molecule type" value="Genomic_DNA"/>
</dbReference>
<dbReference type="Pfam" id="PF07679">
    <property type="entry name" value="I-set"/>
    <property type="match status" value="1"/>
</dbReference>
<reference evidence="2" key="2">
    <citation type="submission" date="2015-02" db="UniProtKB">
        <authorList>
            <consortium name="EnsemblMetazoa"/>
        </authorList>
    </citation>
    <scope>IDENTIFICATION</scope>
</reference>
<dbReference type="Proteomes" id="UP000014500">
    <property type="component" value="Unassembled WGS sequence"/>
</dbReference>
<evidence type="ECO:0000313" key="2">
    <source>
        <dbReference type="EnsemblMetazoa" id="SMAR006571-PA"/>
    </source>
</evidence>
<dbReference type="InterPro" id="IPR013783">
    <property type="entry name" value="Ig-like_fold"/>
</dbReference>